<protein>
    <recommendedName>
        <fullName evidence="4">Secreted protein</fullName>
    </recommendedName>
</protein>
<evidence type="ECO:0000313" key="3">
    <source>
        <dbReference type="Proteomes" id="UP000313359"/>
    </source>
</evidence>
<keyword evidence="1" id="KW-0732">Signal</keyword>
<organism evidence="2 3">
    <name type="scientific">Lentinus tigrinus ALCF2SS1-6</name>
    <dbReference type="NCBI Taxonomy" id="1328759"/>
    <lineage>
        <taxon>Eukaryota</taxon>
        <taxon>Fungi</taxon>
        <taxon>Dikarya</taxon>
        <taxon>Basidiomycota</taxon>
        <taxon>Agaricomycotina</taxon>
        <taxon>Agaricomycetes</taxon>
        <taxon>Polyporales</taxon>
        <taxon>Polyporaceae</taxon>
        <taxon>Lentinus</taxon>
    </lineage>
</organism>
<evidence type="ECO:0000313" key="2">
    <source>
        <dbReference type="EMBL" id="RPD52806.1"/>
    </source>
</evidence>
<proteinExistence type="predicted"/>
<sequence length="61" mass="6701">MHCTSIFTFIFWIAGSGRLHLTGVGVSESRESISVANEVQDGTRKFWACGWDACECRTCAA</sequence>
<accession>A0A5C2RRL5</accession>
<gene>
    <name evidence="2" type="ORF">L227DRAFT_581907</name>
</gene>
<dbReference type="AlphaFoldDB" id="A0A5C2RRL5"/>
<dbReference type="EMBL" id="ML122339">
    <property type="protein sequence ID" value="RPD52806.1"/>
    <property type="molecule type" value="Genomic_DNA"/>
</dbReference>
<reference evidence="2" key="1">
    <citation type="journal article" date="2018" name="Genome Biol. Evol.">
        <title>Genomics and development of Lentinus tigrinus, a white-rot wood-decaying mushroom with dimorphic fruiting bodies.</title>
        <authorList>
            <person name="Wu B."/>
            <person name="Xu Z."/>
            <person name="Knudson A."/>
            <person name="Carlson A."/>
            <person name="Chen N."/>
            <person name="Kovaka S."/>
            <person name="LaButti K."/>
            <person name="Lipzen A."/>
            <person name="Pennachio C."/>
            <person name="Riley R."/>
            <person name="Schakwitz W."/>
            <person name="Umezawa K."/>
            <person name="Ohm R.A."/>
            <person name="Grigoriev I.V."/>
            <person name="Nagy L.G."/>
            <person name="Gibbons J."/>
            <person name="Hibbett D."/>
        </authorList>
    </citation>
    <scope>NUCLEOTIDE SEQUENCE [LARGE SCALE GENOMIC DNA]</scope>
    <source>
        <strain evidence="2">ALCF2SS1-6</strain>
    </source>
</reference>
<evidence type="ECO:0000256" key="1">
    <source>
        <dbReference type="SAM" id="SignalP"/>
    </source>
</evidence>
<feature type="chain" id="PRO_5022727429" description="Secreted protein" evidence="1">
    <location>
        <begin position="18"/>
        <end position="61"/>
    </location>
</feature>
<evidence type="ECO:0008006" key="4">
    <source>
        <dbReference type="Google" id="ProtNLM"/>
    </source>
</evidence>
<dbReference type="Proteomes" id="UP000313359">
    <property type="component" value="Unassembled WGS sequence"/>
</dbReference>
<keyword evidence="3" id="KW-1185">Reference proteome</keyword>
<feature type="signal peptide" evidence="1">
    <location>
        <begin position="1"/>
        <end position="17"/>
    </location>
</feature>
<name>A0A5C2RRL5_9APHY</name>